<dbReference type="GO" id="GO:0032259">
    <property type="term" value="P:methylation"/>
    <property type="evidence" value="ECO:0007669"/>
    <property type="project" value="UniProtKB-KW"/>
</dbReference>
<keyword evidence="5" id="KW-0949">S-adenosyl-L-methionine</keyword>
<feature type="domain" description="DNA methylase adenine-specific" evidence="8">
    <location>
        <begin position="154"/>
        <end position="475"/>
    </location>
</feature>
<evidence type="ECO:0000313" key="11">
    <source>
        <dbReference type="Proteomes" id="UP000594463"/>
    </source>
</evidence>
<dbReference type="REBASE" id="457847">
    <property type="entry name" value="M.Aba761ORF1832P"/>
</dbReference>
<dbReference type="GO" id="GO:0003677">
    <property type="term" value="F:DNA binding"/>
    <property type="evidence" value="ECO:0007669"/>
    <property type="project" value="InterPro"/>
</dbReference>
<dbReference type="GO" id="GO:0008170">
    <property type="term" value="F:N-methyltransferase activity"/>
    <property type="evidence" value="ECO:0007669"/>
    <property type="project" value="InterPro"/>
</dbReference>
<comment type="similarity">
    <text evidence="1">Belongs to the N(4)/N(6)-methyltransferase family.</text>
</comment>
<keyword evidence="6" id="KW-0680">Restriction system</keyword>
<dbReference type="PANTHER" id="PTHR42998:SF1">
    <property type="entry name" value="TYPE I RESTRICTION ENZYME HINDI METHYLASE SUBUNIT"/>
    <property type="match status" value="1"/>
</dbReference>
<dbReference type="EC" id="2.1.1.72" evidence="2"/>
<dbReference type="InterPro" id="IPR022749">
    <property type="entry name" value="D12N6_MeTrfase_N"/>
</dbReference>
<evidence type="ECO:0000256" key="5">
    <source>
        <dbReference type="ARBA" id="ARBA00022691"/>
    </source>
</evidence>
<organism evidence="10 11">
    <name type="scientific">Atribacter laminatus</name>
    <dbReference type="NCBI Taxonomy" id="2847778"/>
    <lineage>
        <taxon>Bacteria</taxon>
        <taxon>Pseudomonadati</taxon>
        <taxon>Atribacterota</taxon>
        <taxon>Atribacteria</taxon>
        <taxon>Atribacterales</taxon>
        <taxon>Atribacteraceae</taxon>
        <taxon>Atribacter</taxon>
    </lineage>
</organism>
<dbReference type="InterPro" id="IPR052916">
    <property type="entry name" value="Type-I_RE_MTase_Subunit"/>
</dbReference>
<proteinExistence type="inferred from homology"/>
<evidence type="ECO:0000256" key="4">
    <source>
        <dbReference type="ARBA" id="ARBA00022679"/>
    </source>
</evidence>
<evidence type="ECO:0000256" key="6">
    <source>
        <dbReference type="ARBA" id="ARBA00022747"/>
    </source>
</evidence>
<dbReference type="Proteomes" id="UP000594463">
    <property type="component" value="Chromosome"/>
</dbReference>
<dbReference type="AlphaFoldDB" id="A0A7T1F3F9"/>
<comment type="catalytic activity">
    <reaction evidence="7">
        <text>a 2'-deoxyadenosine in DNA + S-adenosyl-L-methionine = an N(6)-methyl-2'-deoxyadenosine in DNA + S-adenosyl-L-homocysteine + H(+)</text>
        <dbReference type="Rhea" id="RHEA:15197"/>
        <dbReference type="Rhea" id="RHEA-COMP:12418"/>
        <dbReference type="Rhea" id="RHEA-COMP:12419"/>
        <dbReference type="ChEBI" id="CHEBI:15378"/>
        <dbReference type="ChEBI" id="CHEBI:57856"/>
        <dbReference type="ChEBI" id="CHEBI:59789"/>
        <dbReference type="ChEBI" id="CHEBI:90615"/>
        <dbReference type="ChEBI" id="CHEBI:90616"/>
        <dbReference type="EC" id="2.1.1.72"/>
    </reaction>
</comment>
<evidence type="ECO:0000313" key="10">
    <source>
        <dbReference type="EMBL" id="QPM68610.1"/>
    </source>
</evidence>
<dbReference type="InterPro" id="IPR038333">
    <property type="entry name" value="T1MK-like_N_sf"/>
</dbReference>
<dbReference type="Pfam" id="PF02384">
    <property type="entry name" value="N6_Mtase"/>
    <property type="match status" value="1"/>
</dbReference>
<feature type="domain" description="N6 adenine-specific DNA methyltransferase N-terminal" evidence="9">
    <location>
        <begin position="13"/>
        <end position="141"/>
    </location>
</feature>
<evidence type="ECO:0000256" key="7">
    <source>
        <dbReference type="ARBA" id="ARBA00047942"/>
    </source>
</evidence>
<evidence type="ECO:0000256" key="1">
    <source>
        <dbReference type="ARBA" id="ARBA00006594"/>
    </source>
</evidence>
<accession>A0A7T1F3F9</accession>
<keyword evidence="3 10" id="KW-0489">Methyltransferase</keyword>
<dbReference type="GO" id="GO:0009007">
    <property type="term" value="F:site-specific DNA-methyltransferase (adenine-specific) activity"/>
    <property type="evidence" value="ECO:0007669"/>
    <property type="project" value="UniProtKB-EC"/>
</dbReference>
<protein>
    <recommendedName>
        <fullName evidence="2">site-specific DNA-methyltransferase (adenine-specific)</fullName>
        <ecNumber evidence="2">2.1.1.72</ecNumber>
    </recommendedName>
</protein>
<evidence type="ECO:0000256" key="3">
    <source>
        <dbReference type="ARBA" id="ARBA00022603"/>
    </source>
</evidence>
<dbReference type="EMBL" id="CP065383">
    <property type="protein sequence ID" value="QPM68610.1"/>
    <property type="molecule type" value="Genomic_DNA"/>
</dbReference>
<dbReference type="Gene3D" id="1.20.1260.30">
    <property type="match status" value="1"/>
</dbReference>
<dbReference type="PRINTS" id="PR00507">
    <property type="entry name" value="N12N6MTFRASE"/>
</dbReference>
<dbReference type="Gene3D" id="3.40.50.150">
    <property type="entry name" value="Vaccinia Virus protein VP39"/>
    <property type="match status" value="1"/>
</dbReference>
<dbReference type="PROSITE" id="PS00092">
    <property type="entry name" value="N6_MTASE"/>
    <property type="match status" value="1"/>
</dbReference>
<sequence length="515" mass="58091">MEKKGNGANLGFENQMWAAADKLRGHMDASEYKHVVLGLIFLKYISDAFQAKHKQLEATMDTDYTDPEDRDEYSAANIFWVPKEARWTNLQANAKQPTIGKLIDDAMMTIEKENPKLKGVLPKDYSRPSLDKYRLGELIDIISKIGLVDDESRSKDVLGRVYEYFLGRFSAAEGKGGGEFYTPQCVVKLLVRMIEPYKGRVFDPCCGSGGMFVQSERFVEEHGGRLGDIAIYGQESNPTTWRLAMMNLAIRGLDADLGGQPSDSFHNDLHKDLRADFVLANPPFNMSDWGGERLREDARWKYGVPPVNNANFAWIQHFIHHLSPTGVAGFVMANGSMSTNTSSEGEIRKNIIEADLVDCMIALPGQLFYTVQIPVCLWFLTRNKKNGKFRDRSRQTLFIDARKMGSLIDRIHKELSDEEIEKIAGNYHAWRGERDSGTYEDVPGFCKSATTDEIKEHGYVLTPGRYVGAAEVEDDGIPFEEKMAELTATLYEQFAEADRLEAIIKRNLEVLGYGE</sequence>
<dbReference type="Pfam" id="PF12161">
    <property type="entry name" value="HsdM_N"/>
    <property type="match status" value="1"/>
</dbReference>
<dbReference type="SUPFAM" id="SSF53335">
    <property type="entry name" value="S-adenosyl-L-methionine-dependent methyltransferases"/>
    <property type="match status" value="1"/>
</dbReference>
<keyword evidence="11" id="KW-1185">Reference proteome</keyword>
<dbReference type="InterPro" id="IPR029063">
    <property type="entry name" value="SAM-dependent_MTases_sf"/>
</dbReference>
<dbReference type="RefSeq" id="WP_218111108.1">
    <property type="nucleotide sequence ID" value="NZ_CP065383.1"/>
</dbReference>
<dbReference type="InterPro" id="IPR002052">
    <property type="entry name" value="DNA_methylase_N6_adenine_CS"/>
</dbReference>
<evidence type="ECO:0000256" key="2">
    <source>
        <dbReference type="ARBA" id="ARBA00011900"/>
    </source>
</evidence>
<evidence type="ECO:0000259" key="9">
    <source>
        <dbReference type="Pfam" id="PF12161"/>
    </source>
</evidence>
<dbReference type="PANTHER" id="PTHR42998">
    <property type="entry name" value="TYPE I RESTRICTION ENZYME HINDVIIP M PROTEIN-RELATED"/>
    <property type="match status" value="1"/>
</dbReference>
<evidence type="ECO:0000259" key="8">
    <source>
        <dbReference type="Pfam" id="PF02384"/>
    </source>
</evidence>
<dbReference type="GO" id="GO:0009307">
    <property type="term" value="P:DNA restriction-modification system"/>
    <property type="evidence" value="ECO:0007669"/>
    <property type="project" value="UniProtKB-KW"/>
</dbReference>
<reference evidence="10 11" key="1">
    <citation type="journal article" date="2021" name="Nat. Commun.">
        <title>Isolation of a member of the candidate phylum Atribacteria reveals a unique cell membrane structure.</title>
        <authorList>
            <person name="Taiki K."/>
            <person name="Nobu M.K."/>
            <person name="Kusada H."/>
            <person name="Meng X.-Y."/>
            <person name="Hosoki N."/>
            <person name="Uematsu K."/>
            <person name="Yoshioka H."/>
            <person name="Kamagata Y."/>
            <person name="Tamaki H."/>
        </authorList>
    </citation>
    <scope>NUCLEOTIDE SEQUENCE [LARGE SCALE GENOMIC DNA]</scope>
    <source>
        <strain evidence="10 11">RT761</strain>
    </source>
</reference>
<name>A0A7T1F3F9_ATRLM</name>
<dbReference type="InterPro" id="IPR003356">
    <property type="entry name" value="DNA_methylase_A-5"/>
</dbReference>
<keyword evidence="4 10" id="KW-0808">Transferase</keyword>
<gene>
    <name evidence="10" type="primary">hsdM</name>
    <name evidence="10" type="ORF">RT761_01832</name>
</gene>
<dbReference type="KEGG" id="alam:RT761_01832"/>